<evidence type="ECO:0000313" key="3">
    <source>
        <dbReference type="Proteomes" id="UP001472677"/>
    </source>
</evidence>
<organism evidence="2 3">
    <name type="scientific">Hibiscus sabdariffa</name>
    <name type="common">roselle</name>
    <dbReference type="NCBI Taxonomy" id="183260"/>
    <lineage>
        <taxon>Eukaryota</taxon>
        <taxon>Viridiplantae</taxon>
        <taxon>Streptophyta</taxon>
        <taxon>Embryophyta</taxon>
        <taxon>Tracheophyta</taxon>
        <taxon>Spermatophyta</taxon>
        <taxon>Magnoliopsida</taxon>
        <taxon>eudicotyledons</taxon>
        <taxon>Gunneridae</taxon>
        <taxon>Pentapetalae</taxon>
        <taxon>rosids</taxon>
        <taxon>malvids</taxon>
        <taxon>Malvales</taxon>
        <taxon>Malvaceae</taxon>
        <taxon>Malvoideae</taxon>
        <taxon>Hibiscus</taxon>
    </lineage>
</organism>
<name>A0ABR2DXA8_9ROSI</name>
<dbReference type="EMBL" id="JBBPBM010000021">
    <property type="protein sequence ID" value="KAK8548409.1"/>
    <property type="molecule type" value="Genomic_DNA"/>
</dbReference>
<dbReference type="Proteomes" id="UP001472677">
    <property type="component" value="Unassembled WGS sequence"/>
</dbReference>
<feature type="region of interest" description="Disordered" evidence="1">
    <location>
        <begin position="123"/>
        <end position="182"/>
    </location>
</feature>
<keyword evidence="3" id="KW-1185">Reference proteome</keyword>
<comment type="caution">
    <text evidence="2">The sequence shown here is derived from an EMBL/GenBank/DDBJ whole genome shotgun (WGS) entry which is preliminary data.</text>
</comment>
<evidence type="ECO:0000313" key="2">
    <source>
        <dbReference type="EMBL" id="KAK8548409.1"/>
    </source>
</evidence>
<protein>
    <submittedName>
        <fullName evidence="2">Uncharacterized protein</fullName>
    </submittedName>
</protein>
<feature type="compositionally biased region" description="Polar residues" evidence="1">
    <location>
        <begin position="148"/>
        <end position="175"/>
    </location>
</feature>
<proteinExistence type="predicted"/>
<gene>
    <name evidence="2" type="ORF">V6N12_061323</name>
</gene>
<evidence type="ECO:0000256" key="1">
    <source>
        <dbReference type="SAM" id="MobiDB-lite"/>
    </source>
</evidence>
<reference evidence="2 3" key="1">
    <citation type="journal article" date="2024" name="G3 (Bethesda)">
        <title>Genome assembly of Hibiscus sabdariffa L. provides insights into metabolisms of medicinal natural products.</title>
        <authorList>
            <person name="Kim T."/>
        </authorList>
    </citation>
    <scope>NUCLEOTIDE SEQUENCE [LARGE SCALE GENOMIC DNA]</scope>
    <source>
        <strain evidence="2">TK-2024</strain>
        <tissue evidence="2">Old leaves</tissue>
    </source>
</reference>
<feature type="compositionally biased region" description="Basic and acidic residues" evidence="1">
    <location>
        <begin position="135"/>
        <end position="146"/>
    </location>
</feature>
<accession>A0ABR2DXA8</accession>
<sequence length="182" mass="20124">MGSDNVDIEGRDEAEGVFRENLLFVDKSLEEANGFLDDQRVSCGMGDVEVGFMSRVEASERRVRDVDAVVEFEIGTQVQADPKFRQLGQLRENAGGEEPVTVVEGEWDSNSDPQNQVVLFKPNFLGESVDEDNDKESVSIHEKEVYSAENQVSNTKIKQTSVVSTGPNTGSQQPTERSDGDY</sequence>